<comment type="similarity">
    <text evidence="2">Belongs to the EamA transporter family.</text>
</comment>
<dbReference type="PANTHER" id="PTHR22911">
    <property type="entry name" value="ACYL-MALONYL CONDENSING ENZYME-RELATED"/>
    <property type="match status" value="1"/>
</dbReference>
<evidence type="ECO:0000256" key="6">
    <source>
        <dbReference type="ARBA" id="ARBA00022989"/>
    </source>
</evidence>
<evidence type="ECO:0000256" key="2">
    <source>
        <dbReference type="ARBA" id="ARBA00007362"/>
    </source>
</evidence>
<dbReference type="InterPro" id="IPR000620">
    <property type="entry name" value="EamA_dom"/>
</dbReference>
<dbReference type="InterPro" id="IPR004626">
    <property type="entry name" value="RarD"/>
</dbReference>
<organism evidence="10 11">
    <name type="scientific">Tepidicaulis marinus</name>
    <dbReference type="NCBI Taxonomy" id="1333998"/>
    <lineage>
        <taxon>Bacteria</taxon>
        <taxon>Pseudomonadati</taxon>
        <taxon>Pseudomonadota</taxon>
        <taxon>Alphaproteobacteria</taxon>
        <taxon>Hyphomicrobiales</taxon>
        <taxon>Parvibaculaceae</taxon>
        <taxon>Tepidicaulis</taxon>
    </lineage>
</organism>
<dbReference type="InterPro" id="IPR037185">
    <property type="entry name" value="EmrE-like"/>
</dbReference>
<keyword evidence="6 8" id="KW-1133">Transmembrane helix</keyword>
<sequence length="323" mass="35399">MTNTASDAAPPQPIVPGPSREALLGTISAGTGYALWGFSVIFYKQLTGVSPFEVLAHRSVWTVLLLVPAVWLLHRFGLFRAAVKDRKVLGALAMTAALIGSNWFVFIYSINASRVVETSLGYFINPLVSVLIGVLFLSEKLTRPQLAAVALAALGVANMTYALGTLPWISLFLAFSFAAYGYLRKVTPVGPVEGLLVEMLVLLPASLAYLFWLEGNAGTSFMAGDPWTIFLLVMTGPMTAVPLLLFTYGAQRIRLATLGLMQYFAPTIQFFIAVKFYGEHLTDAHIVTFALIWTGLAIFSFDTWRRERELRRLARLGAAKEPL</sequence>
<evidence type="ECO:0000256" key="4">
    <source>
        <dbReference type="ARBA" id="ARBA00022475"/>
    </source>
</evidence>
<evidence type="ECO:0000256" key="5">
    <source>
        <dbReference type="ARBA" id="ARBA00022692"/>
    </source>
</evidence>
<accession>A0A081BCS0</accession>
<feature type="transmembrane region" description="Helical" evidence="8">
    <location>
        <begin position="120"/>
        <end position="137"/>
    </location>
</feature>
<evidence type="ECO:0000256" key="7">
    <source>
        <dbReference type="ARBA" id="ARBA00023136"/>
    </source>
</evidence>
<proteinExistence type="inferred from homology"/>
<evidence type="ECO:0000313" key="10">
    <source>
        <dbReference type="EMBL" id="GAK45838.1"/>
    </source>
</evidence>
<comment type="subcellular location">
    <subcellularLocation>
        <location evidence="1">Cell membrane</location>
        <topology evidence="1">Multi-pass membrane protein</topology>
    </subcellularLocation>
</comment>
<reference evidence="10 11" key="1">
    <citation type="submission" date="2014-07" db="EMBL/GenBank/DDBJ databases">
        <title>Tepidicaulis marinum gen. nov., sp. nov., a novel marine bacterium denitrifying nitrate to nitrous oxide strictly under microaerobic conditions.</title>
        <authorList>
            <person name="Takeuchi M."/>
            <person name="Yamagishi T."/>
            <person name="Kamagata Y."/>
            <person name="Oshima K."/>
            <person name="Hattori M."/>
            <person name="Katayama T."/>
            <person name="Hanada S."/>
            <person name="Tamaki H."/>
            <person name="Marumo K."/>
            <person name="Maeda H."/>
            <person name="Nedachi M."/>
            <person name="Iwasaki W."/>
            <person name="Suwa Y."/>
            <person name="Sakata S."/>
        </authorList>
    </citation>
    <scope>NUCLEOTIDE SEQUENCE [LARGE SCALE GENOMIC DNA]</scope>
    <source>
        <strain evidence="10 11">MA2</strain>
    </source>
</reference>
<feature type="transmembrane region" description="Helical" evidence="8">
    <location>
        <begin position="227"/>
        <end position="248"/>
    </location>
</feature>
<keyword evidence="7 8" id="KW-0472">Membrane</keyword>
<dbReference type="Pfam" id="PF00892">
    <property type="entry name" value="EamA"/>
    <property type="match status" value="1"/>
</dbReference>
<feature type="transmembrane region" description="Helical" evidence="8">
    <location>
        <begin position="260"/>
        <end position="278"/>
    </location>
</feature>
<name>A0A081BCS0_9HYPH</name>
<feature type="transmembrane region" description="Helical" evidence="8">
    <location>
        <begin position="22"/>
        <end position="43"/>
    </location>
</feature>
<feature type="transmembrane region" description="Helical" evidence="8">
    <location>
        <begin position="55"/>
        <end position="76"/>
    </location>
</feature>
<feature type="transmembrane region" description="Helical" evidence="8">
    <location>
        <begin position="167"/>
        <end position="183"/>
    </location>
</feature>
<dbReference type="eggNOG" id="COG2962">
    <property type="taxonomic scope" value="Bacteria"/>
</dbReference>
<dbReference type="AlphaFoldDB" id="A0A081BCS0"/>
<dbReference type="PANTHER" id="PTHR22911:SF137">
    <property type="entry name" value="SOLUTE CARRIER FAMILY 35 MEMBER G2-RELATED"/>
    <property type="match status" value="1"/>
</dbReference>
<feature type="transmembrane region" description="Helical" evidence="8">
    <location>
        <begin position="88"/>
        <end position="108"/>
    </location>
</feature>
<keyword evidence="3" id="KW-0813">Transport</keyword>
<keyword evidence="11" id="KW-1185">Reference proteome</keyword>
<dbReference type="EMBL" id="BBIO01000012">
    <property type="protein sequence ID" value="GAK45838.1"/>
    <property type="molecule type" value="Genomic_DNA"/>
</dbReference>
<evidence type="ECO:0000256" key="1">
    <source>
        <dbReference type="ARBA" id="ARBA00004651"/>
    </source>
</evidence>
<protein>
    <submittedName>
        <fullName evidence="10">Transporter DMT superfamily protein</fullName>
    </submittedName>
</protein>
<dbReference type="RefSeq" id="WP_045447576.1">
    <property type="nucleotide sequence ID" value="NZ_BBIO01000012.1"/>
</dbReference>
<evidence type="ECO:0000259" key="9">
    <source>
        <dbReference type="Pfam" id="PF00892"/>
    </source>
</evidence>
<comment type="caution">
    <text evidence="10">The sequence shown here is derived from an EMBL/GenBank/DDBJ whole genome shotgun (WGS) entry which is preliminary data.</text>
</comment>
<feature type="domain" description="EamA" evidence="9">
    <location>
        <begin position="31"/>
        <end position="158"/>
    </location>
</feature>
<evidence type="ECO:0000256" key="8">
    <source>
        <dbReference type="SAM" id="Phobius"/>
    </source>
</evidence>
<dbReference type="Proteomes" id="UP000028702">
    <property type="component" value="Unassembled WGS sequence"/>
</dbReference>
<evidence type="ECO:0000256" key="3">
    <source>
        <dbReference type="ARBA" id="ARBA00022448"/>
    </source>
</evidence>
<dbReference type="GO" id="GO:0005886">
    <property type="term" value="C:plasma membrane"/>
    <property type="evidence" value="ECO:0007669"/>
    <property type="project" value="UniProtKB-SubCell"/>
</dbReference>
<keyword evidence="5 8" id="KW-0812">Transmembrane</keyword>
<keyword evidence="4" id="KW-1003">Cell membrane</keyword>
<dbReference type="SUPFAM" id="SSF103481">
    <property type="entry name" value="Multidrug resistance efflux transporter EmrE"/>
    <property type="match status" value="2"/>
</dbReference>
<evidence type="ECO:0000313" key="11">
    <source>
        <dbReference type="Proteomes" id="UP000028702"/>
    </source>
</evidence>
<dbReference type="NCBIfam" id="TIGR00688">
    <property type="entry name" value="rarD"/>
    <property type="match status" value="1"/>
</dbReference>
<gene>
    <name evidence="10" type="ORF">M2A_2337</name>
</gene>
<feature type="transmembrane region" description="Helical" evidence="8">
    <location>
        <begin position="284"/>
        <end position="304"/>
    </location>
</feature>
<feature type="transmembrane region" description="Helical" evidence="8">
    <location>
        <begin position="195"/>
        <end position="212"/>
    </location>
</feature>